<dbReference type="GO" id="GO:0005886">
    <property type="term" value="C:plasma membrane"/>
    <property type="evidence" value="ECO:0007669"/>
    <property type="project" value="TreeGrafter"/>
</dbReference>
<dbReference type="PANTHER" id="PTHR31465:SF11">
    <property type="entry name" value="DOMAIN PROTEIN, PUTATIVE (AFU_ORTHOLOGUE AFUA_3G10770)-RELATED"/>
    <property type="match status" value="1"/>
</dbReference>
<keyword evidence="3 6" id="KW-1133">Transmembrane helix</keyword>
<dbReference type="OrthoDB" id="1844152at2759"/>
<evidence type="ECO:0000256" key="2">
    <source>
        <dbReference type="ARBA" id="ARBA00022692"/>
    </source>
</evidence>
<name>A0A1E1K9Z0_9HELO</name>
<sequence>MAGRLNRDICVAEIPGLGSPYGYVPSFAAGIAFCVVFAFSMFGHIFMAVKNKTWWQFIFVVGALGELIGWAGRTWSNKCQYQTTPFLIQICSLILAPAFFTAGIYVILGRLIVTLGRHTSPISPNMYLYIFCTVDVISLVIQAVGGGMASVAFQQDPIGNTDTGTRIMVAGVLFQLSAIVVFSFLFVWVVLKGLKSRGEVLRETKVRLILGATVVSVAALVARAVYRTIELLQGWEGYLITTEKYFFALDGAMMVLAVVVFNFAQPGWADPWKGKIENHSNVSQGDMVQGSPYTVEGDVDRYRK</sequence>
<evidence type="ECO:0000313" key="8">
    <source>
        <dbReference type="Proteomes" id="UP000178912"/>
    </source>
</evidence>
<feature type="transmembrane region" description="Helical" evidence="6">
    <location>
        <begin position="86"/>
        <end position="108"/>
    </location>
</feature>
<feature type="transmembrane region" description="Helical" evidence="6">
    <location>
        <begin position="206"/>
        <end position="225"/>
    </location>
</feature>
<evidence type="ECO:0000256" key="1">
    <source>
        <dbReference type="ARBA" id="ARBA00004141"/>
    </source>
</evidence>
<evidence type="ECO:0000256" key="6">
    <source>
        <dbReference type="SAM" id="Phobius"/>
    </source>
</evidence>
<gene>
    <name evidence="7" type="ORF">RAG0_04711</name>
</gene>
<reference evidence="8" key="1">
    <citation type="submission" date="2016-03" db="EMBL/GenBank/DDBJ databases">
        <authorList>
            <person name="Guldener U."/>
        </authorList>
    </citation>
    <scope>NUCLEOTIDE SEQUENCE [LARGE SCALE GENOMIC DNA]</scope>
    <source>
        <strain evidence="8">04CH-RAC-A.6.1</strain>
    </source>
</reference>
<dbReference type="InterPro" id="IPR007568">
    <property type="entry name" value="RTA1"/>
</dbReference>
<evidence type="ECO:0000313" key="7">
    <source>
        <dbReference type="EMBL" id="CZS94887.1"/>
    </source>
</evidence>
<keyword evidence="2 6" id="KW-0812">Transmembrane</keyword>
<feature type="transmembrane region" description="Helical" evidence="6">
    <location>
        <begin position="128"/>
        <end position="153"/>
    </location>
</feature>
<accession>A0A1E1K9Z0</accession>
<keyword evidence="8" id="KW-1185">Reference proteome</keyword>
<proteinExistence type="predicted"/>
<dbReference type="Proteomes" id="UP000178912">
    <property type="component" value="Unassembled WGS sequence"/>
</dbReference>
<feature type="region of interest" description="Disordered" evidence="5">
    <location>
        <begin position="281"/>
        <end position="304"/>
    </location>
</feature>
<feature type="transmembrane region" description="Helical" evidence="6">
    <location>
        <begin position="54"/>
        <end position="71"/>
    </location>
</feature>
<dbReference type="GO" id="GO:0000324">
    <property type="term" value="C:fungal-type vacuole"/>
    <property type="evidence" value="ECO:0007669"/>
    <property type="project" value="TreeGrafter"/>
</dbReference>
<feature type="transmembrane region" description="Helical" evidence="6">
    <location>
        <begin position="245"/>
        <end position="264"/>
    </location>
</feature>
<evidence type="ECO:0000256" key="4">
    <source>
        <dbReference type="ARBA" id="ARBA00023136"/>
    </source>
</evidence>
<dbReference type="PANTHER" id="PTHR31465">
    <property type="entry name" value="PROTEIN RTA1-RELATED"/>
    <property type="match status" value="1"/>
</dbReference>
<organism evidence="7 8">
    <name type="scientific">Rhynchosporium agropyri</name>
    <dbReference type="NCBI Taxonomy" id="914238"/>
    <lineage>
        <taxon>Eukaryota</taxon>
        <taxon>Fungi</taxon>
        <taxon>Dikarya</taxon>
        <taxon>Ascomycota</taxon>
        <taxon>Pezizomycotina</taxon>
        <taxon>Leotiomycetes</taxon>
        <taxon>Helotiales</taxon>
        <taxon>Ploettnerulaceae</taxon>
        <taxon>Rhynchosporium</taxon>
    </lineage>
</organism>
<feature type="transmembrane region" description="Helical" evidence="6">
    <location>
        <begin position="173"/>
        <end position="194"/>
    </location>
</feature>
<protein>
    <submittedName>
        <fullName evidence="7">Related to RTA1 domain protein</fullName>
    </submittedName>
</protein>
<evidence type="ECO:0000256" key="5">
    <source>
        <dbReference type="SAM" id="MobiDB-lite"/>
    </source>
</evidence>
<dbReference type="EMBL" id="FJUX01000020">
    <property type="protein sequence ID" value="CZS94887.1"/>
    <property type="molecule type" value="Genomic_DNA"/>
</dbReference>
<evidence type="ECO:0000256" key="3">
    <source>
        <dbReference type="ARBA" id="ARBA00022989"/>
    </source>
</evidence>
<dbReference type="AlphaFoldDB" id="A0A1E1K9Z0"/>
<keyword evidence="4 6" id="KW-0472">Membrane</keyword>
<comment type="subcellular location">
    <subcellularLocation>
        <location evidence="1">Membrane</location>
        <topology evidence="1">Multi-pass membrane protein</topology>
    </subcellularLocation>
</comment>
<dbReference type="Pfam" id="PF04479">
    <property type="entry name" value="RTA1"/>
    <property type="match status" value="1"/>
</dbReference>
<feature type="transmembrane region" description="Helical" evidence="6">
    <location>
        <begin position="27"/>
        <end position="47"/>
    </location>
</feature>